<comment type="subcellular location">
    <subcellularLocation>
        <location evidence="2">Cytoplasm</location>
        <location evidence="2">Perinuclear region</location>
    </subcellularLocation>
    <subcellularLocation>
        <location evidence="1">Nucleus membrane</location>
        <topology evidence="1">Peripheral membrane protein</topology>
        <orientation evidence="1">Cytoplasmic side</orientation>
    </subcellularLocation>
</comment>
<dbReference type="InterPro" id="IPR024682">
    <property type="entry name" value="Npl4_Ub-like_dom"/>
</dbReference>
<name>A0A507E1E8_9FUNG</name>
<evidence type="ECO:0000256" key="3">
    <source>
        <dbReference type="ARBA" id="ARBA00011025"/>
    </source>
</evidence>
<dbReference type="PANTHER" id="PTHR12710">
    <property type="entry name" value="NUCLEAR PROTEIN LOCALIZATION 4"/>
    <property type="match status" value="1"/>
</dbReference>
<dbReference type="Pfam" id="PF05021">
    <property type="entry name" value="NPL4"/>
    <property type="match status" value="1"/>
</dbReference>
<dbReference type="EMBL" id="QEAQ01000057">
    <property type="protein sequence ID" value="TPX57135.1"/>
    <property type="molecule type" value="Genomic_DNA"/>
</dbReference>
<keyword evidence="7" id="KW-0862">Zinc</keyword>
<evidence type="ECO:0000256" key="1">
    <source>
        <dbReference type="ARBA" id="ARBA00004335"/>
    </source>
</evidence>
<comment type="similarity">
    <text evidence="3">Belongs to the NPL4 family.</text>
</comment>
<dbReference type="PIRSF" id="PIRSF010052">
    <property type="entry name" value="Polyub_prc_Npl4"/>
    <property type="match status" value="1"/>
</dbReference>
<dbReference type="GO" id="GO:0043130">
    <property type="term" value="F:ubiquitin binding"/>
    <property type="evidence" value="ECO:0007669"/>
    <property type="project" value="TreeGrafter"/>
</dbReference>
<dbReference type="GO" id="GO:0008270">
    <property type="term" value="F:zinc ion binding"/>
    <property type="evidence" value="ECO:0007669"/>
    <property type="project" value="UniProtKB-KW"/>
</dbReference>
<evidence type="ECO:0000259" key="11">
    <source>
        <dbReference type="PROSITE" id="PS50199"/>
    </source>
</evidence>
<evidence type="ECO:0000256" key="2">
    <source>
        <dbReference type="ARBA" id="ARBA00004556"/>
    </source>
</evidence>
<feature type="region of interest" description="Disordered" evidence="10">
    <location>
        <begin position="103"/>
        <end position="129"/>
    </location>
</feature>
<dbReference type="SUPFAM" id="SSF90209">
    <property type="entry name" value="Ran binding protein zinc finger-like"/>
    <property type="match status" value="1"/>
</dbReference>
<dbReference type="SMART" id="SM00547">
    <property type="entry name" value="ZnF_RBZ"/>
    <property type="match status" value="1"/>
</dbReference>
<comment type="function">
    <text evidence="8">Involved in the import of nuclear-targeted proteins into the nucleus and the export of poly(A) RNA out of the nucleus. Has a role in the endoplasmic reticulum-associated degradation (ERAD) pathway.</text>
</comment>
<dbReference type="Proteomes" id="UP000318582">
    <property type="component" value="Unassembled WGS sequence"/>
</dbReference>
<feature type="compositionally biased region" description="Basic and acidic residues" evidence="10">
    <location>
        <begin position="111"/>
        <end position="129"/>
    </location>
</feature>
<dbReference type="Pfam" id="PF11543">
    <property type="entry name" value="UN_NPL4"/>
    <property type="match status" value="1"/>
</dbReference>
<dbReference type="InterPro" id="IPR016563">
    <property type="entry name" value="Npl4"/>
</dbReference>
<dbReference type="PROSITE" id="PS01358">
    <property type="entry name" value="ZF_RANBP2_1"/>
    <property type="match status" value="1"/>
</dbReference>
<dbReference type="AlphaFoldDB" id="A0A507E1E8"/>
<feature type="domain" description="RanBP2-type" evidence="11">
    <location>
        <begin position="593"/>
        <end position="622"/>
    </location>
</feature>
<reference evidence="13 14" key="1">
    <citation type="journal article" date="2019" name="Sci. Rep.">
        <title>Comparative genomics of chytrid fungi reveal insights into the obligate biotrophic and pathogenic lifestyle of Synchytrium endobioticum.</title>
        <authorList>
            <person name="van de Vossenberg B.T.L.H."/>
            <person name="Warris S."/>
            <person name="Nguyen H.D.T."/>
            <person name="van Gent-Pelzer M.P.E."/>
            <person name="Joly D.L."/>
            <person name="van de Geest H.C."/>
            <person name="Bonants P.J.M."/>
            <person name="Smith D.S."/>
            <person name="Levesque C.A."/>
            <person name="van der Lee T.A.J."/>
        </authorList>
    </citation>
    <scope>NUCLEOTIDE SEQUENCE [LARGE SCALE GENOMIC DNA]</scope>
    <source>
        <strain evidence="13 14">CBS 809.83</strain>
    </source>
</reference>
<proteinExistence type="inferred from homology"/>
<dbReference type="PANTHER" id="PTHR12710:SF0">
    <property type="entry name" value="NUCLEAR PROTEIN LOCALIZATION PROTEIN 4 HOMOLOG"/>
    <property type="match status" value="1"/>
</dbReference>
<evidence type="ECO:0000256" key="10">
    <source>
        <dbReference type="SAM" id="MobiDB-lite"/>
    </source>
</evidence>
<dbReference type="Pfam" id="PF05020">
    <property type="entry name" value="zf-NPL4"/>
    <property type="match status" value="1"/>
</dbReference>
<accession>A0A507E1E8</accession>
<evidence type="ECO:0000313" key="14">
    <source>
        <dbReference type="Proteomes" id="UP000318582"/>
    </source>
</evidence>
<evidence type="ECO:0000256" key="7">
    <source>
        <dbReference type="ARBA" id="ARBA00022833"/>
    </source>
</evidence>
<evidence type="ECO:0000256" key="6">
    <source>
        <dbReference type="ARBA" id="ARBA00022771"/>
    </source>
</evidence>
<dbReference type="CDD" id="cd08061">
    <property type="entry name" value="MPN_NPL4"/>
    <property type="match status" value="1"/>
</dbReference>
<dbReference type="InterPro" id="IPR036443">
    <property type="entry name" value="Znf_RanBP2_sf"/>
</dbReference>
<keyword evidence="14" id="KW-1185">Reference proteome</keyword>
<dbReference type="STRING" id="109895.A0A507E1E8"/>
<keyword evidence="6 9" id="KW-0863">Zinc-finger</keyword>
<protein>
    <recommendedName>
        <fullName evidence="4">Nuclear protein localization protein 4</fullName>
    </recommendedName>
</protein>
<evidence type="ECO:0000256" key="5">
    <source>
        <dbReference type="ARBA" id="ARBA00022723"/>
    </source>
</evidence>
<evidence type="ECO:0000256" key="4">
    <source>
        <dbReference type="ARBA" id="ARBA00019709"/>
    </source>
</evidence>
<evidence type="ECO:0000259" key="12">
    <source>
        <dbReference type="PROSITE" id="PS50249"/>
    </source>
</evidence>
<dbReference type="InterPro" id="IPR007717">
    <property type="entry name" value="NPL4_C"/>
</dbReference>
<dbReference type="InterPro" id="IPR001876">
    <property type="entry name" value="Znf_RanBP2"/>
</dbReference>
<evidence type="ECO:0000256" key="8">
    <source>
        <dbReference type="ARBA" id="ARBA00024703"/>
    </source>
</evidence>
<organism evidence="13 14">
    <name type="scientific">Powellomyces hirtus</name>
    <dbReference type="NCBI Taxonomy" id="109895"/>
    <lineage>
        <taxon>Eukaryota</taxon>
        <taxon>Fungi</taxon>
        <taxon>Fungi incertae sedis</taxon>
        <taxon>Chytridiomycota</taxon>
        <taxon>Chytridiomycota incertae sedis</taxon>
        <taxon>Chytridiomycetes</taxon>
        <taxon>Spizellomycetales</taxon>
        <taxon>Powellomycetaceae</taxon>
        <taxon>Powellomyces</taxon>
    </lineage>
</organism>
<gene>
    <name evidence="13" type="ORF">PhCBS80983_g04022</name>
</gene>
<dbReference type="InterPro" id="IPR007716">
    <property type="entry name" value="NPL4_Zn-bd_put"/>
</dbReference>
<comment type="caution">
    <text evidence="13">The sequence shown here is derived from an EMBL/GenBank/DDBJ whole genome shotgun (WGS) entry which is preliminary data.</text>
</comment>
<dbReference type="PROSITE" id="PS50249">
    <property type="entry name" value="MPN"/>
    <property type="match status" value="1"/>
</dbReference>
<dbReference type="GO" id="GO:0006511">
    <property type="term" value="P:ubiquitin-dependent protein catabolic process"/>
    <property type="evidence" value="ECO:0007669"/>
    <property type="project" value="InterPro"/>
</dbReference>
<dbReference type="GO" id="GO:0048471">
    <property type="term" value="C:perinuclear region of cytoplasm"/>
    <property type="evidence" value="ECO:0007669"/>
    <property type="project" value="UniProtKB-SubCell"/>
</dbReference>
<evidence type="ECO:0000313" key="13">
    <source>
        <dbReference type="EMBL" id="TPX57135.1"/>
    </source>
</evidence>
<sequence length="622" mass="68780">MIIRLRSKEGQARIEIDASEDIKALRNKVKTSLFFNRPGMALKLTSRAQIATALKFAEDSLIISADDKGSRIIDVPPGQPVGSLGLRHGDILYIAFQREEDVKAKSPSSEKPARSVKQDPIDDFMEKQDGAVKRGRDPTFCKHGPSGMCEYCLPVQPWDTKYLEENKIKHMTFHAYVRQLTDKNKTAPPTSSQFRPPLDELDLKVKVPCPGRGHESWPSGICTKCQPGAVTLQSQNFRMVDHIEFETAGMIENFLKYWRATGHQRFGYLYGRYEPYSEVPLGVKAVVSAIYEPPQEGTYDGLQLQLPNPEDSSVSEMAEKLGLVKVGMIYTDLTDDGSGKGTVVCNRHADSYFLSSAECMLAADMQLKHPVATKWSETGKFGSRFVTCIMVGNEDGGIDISSFQVSNTAMAMVRDDIIEASVEPSLMRVKQLTEEHYVPEVFYKYKNEYGLMVQDAARPTFPVEYLLVTVTHGFPQTPSPTFTSGTPFPIENRLGVESQDLGSLHRHIDTGKLTEALSEFHVLLYLRSLGIIDQIGLDLAIQIAITHGEELAQQLVHSESWQNLLMIIKESGSHSAPASSGFGGQQATRSDAKAAAPWACKYCTFMNAAGAGSCDMCGLPNQ</sequence>
<dbReference type="Gene3D" id="3.10.20.90">
    <property type="entry name" value="Phosphatidylinositol 3-kinase Catalytic Subunit, Chain A, domain 1"/>
    <property type="match status" value="1"/>
</dbReference>
<keyword evidence="5" id="KW-0479">Metal-binding</keyword>
<dbReference type="InterPro" id="IPR037518">
    <property type="entry name" value="MPN"/>
</dbReference>
<evidence type="ECO:0000256" key="9">
    <source>
        <dbReference type="PROSITE-ProRule" id="PRU00322"/>
    </source>
</evidence>
<dbReference type="GO" id="GO:0031965">
    <property type="term" value="C:nuclear membrane"/>
    <property type="evidence" value="ECO:0007669"/>
    <property type="project" value="UniProtKB-SubCell"/>
</dbReference>
<dbReference type="GO" id="GO:0031625">
    <property type="term" value="F:ubiquitin protein ligase binding"/>
    <property type="evidence" value="ECO:0007669"/>
    <property type="project" value="TreeGrafter"/>
</dbReference>
<feature type="domain" description="MPN" evidence="12">
    <location>
        <begin position="243"/>
        <end position="381"/>
    </location>
</feature>
<dbReference type="PROSITE" id="PS50199">
    <property type="entry name" value="ZF_RANBP2_2"/>
    <property type="match status" value="1"/>
</dbReference>